<protein>
    <recommendedName>
        <fullName evidence="3">CAAX prenyl protease 2/Lysostaphin resistance protein A-like domain-containing protein</fullName>
    </recommendedName>
</protein>
<dbReference type="GO" id="GO:0080120">
    <property type="term" value="P:CAAX-box protein maturation"/>
    <property type="evidence" value="ECO:0007669"/>
    <property type="project" value="UniProtKB-ARBA"/>
</dbReference>
<evidence type="ECO:0000256" key="1">
    <source>
        <dbReference type="SAM" id="MobiDB-lite"/>
    </source>
</evidence>
<dbReference type="Proteomes" id="UP000317484">
    <property type="component" value="Unassembled WGS sequence"/>
</dbReference>
<feature type="domain" description="CAAX prenyl protease 2/Lysostaphin resistance protein A-like" evidence="3">
    <location>
        <begin position="85"/>
        <end position="151"/>
    </location>
</feature>
<dbReference type="EMBL" id="FXTJ01000004">
    <property type="protein sequence ID" value="SMO81101.1"/>
    <property type="molecule type" value="Genomic_DNA"/>
</dbReference>
<keyword evidence="2" id="KW-0812">Transmembrane</keyword>
<feature type="region of interest" description="Disordered" evidence="1">
    <location>
        <begin position="197"/>
        <end position="217"/>
    </location>
</feature>
<keyword evidence="2" id="KW-0472">Membrane</keyword>
<name>A0A521EC99_9ACTN</name>
<organism evidence="4 5">
    <name type="scientific">Geodermatophilus aquaeductus</name>
    <dbReference type="NCBI Taxonomy" id="1564161"/>
    <lineage>
        <taxon>Bacteria</taxon>
        <taxon>Bacillati</taxon>
        <taxon>Actinomycetota</taxon>
        <taxon>Actinomycetes</taxon>
        <taxon>Geodermatophilales</taxon>
        <taxon>Geodermatophilaceae</taxon>
        <taxon>Geodermatophilus</taxon>
    </lineage>
</organism>
<dbReference type="InterPro" id="IPR003675">
    <property type="entry name" value="Rce1/LyrA-like_dom"/>
</dbReference>
<evidence type="ECO:0000259" key="3">
    <source>
        <dbReference type="Pfam" id="PF02517"/>
    </source>
</evidence>
<evidence type="ECO:0000313" key="5">
    <source>
        <dbReference type="Proteomes" id="UP000317484"/>
    </source>
</evidence>
<accession>A0A521EC99</accession>
<evidence type="ECO:0000313" key="4">
    <source>
        <dbReference type="EMBL" id="SMO81101.1"/>
    </source>
</evidence>
<gene>
    <name evidence="4" type="ORF">SAMN06273567_104393</name>
</gene>
<proteinExistence type="predicted"/>
<evidence type="ECO:0000256" key="2">
    <source>
        <dbReference type="SAM" id="Phobius"/>
    </source>
</evidence>
<dbReference type="GO" id="GO:0004175">
    <property type="term" value="F:endopeptidase activity"/>
    <property type="evidence" value="ECO:0007669"/>
    <property type="project" value="UniProtKB-ARBA"/>
</dbReference>
<sequence length="234" mass="24420">MTAVFARLGRRLSPRVAYAAGFAVYWACWCAAFPLWVLGPQGVRRALRSGRLPGPVDVALLAFPVAGAVGAELLPHRRLVDLRVAAVMLGTAAVNAVGEELLWRGTFLDQFRGDLLRGALWPLTGFTVWHLAPQLVLPSSRGRAGFLLGAAVVGGASRGPAKARSIGNCWSNSMPSSSASGSRPSSSSAAGLLDDAELRHPGSVPARGRPGCDPKAAGREAIQTRVLLVSSGHA</sequence>
<keyword evidence="5" id="KW-1185">Reference proteome</keyword>
<keyword evidence="2" id="KW-1133">Transmembrane helix</keyword>
<feature type="transmembrane region" description="Helical" evidence="2">
    <location>
        <begin position="16"/>
        <end position="38"/>
    </location>
</feature>
<dbReference type="RefSeq" id="WP_185938326.1">
    <property type="nucleotide sequence ID" value="NZ_FXTJ01000004.1"/>
</dbReference>
<dbReference type="Pfam" id="PF02517">
    <property type="entry name" value="Rce1-like"/>
    <property type="match status" value="1"/>
</dbReference>
<dbReference type="AlphaFoldDB" id="A0A521EC99"/>
<reference evidence="4 5" key="1">
    <citation type="submission" date="2017-05" db="EMBL/GenBank/DDBJ databases">
        <authorList>
            <person name="Varghese N."/>
            <person name="Submissions S."/>
        </authorList>
    </citation>
    <scope>NUCLEOTIDE SEQUENCE [LARGE SCALE GENOMIC DNA]</scope>
    <source>
        <strain evidence="4 5">DSM 46834</strain>
    </source>
</reference>